<feature type="transmembrane region" description="Helical" evidence="2">
    <location>
        <begin position="21"/>
        <end position="40"/>
    </location>
</feature>
<dbReference type="EMBL" id="JAXIOK010000017">
    <property type="protein sequence ID" value="KAK4751408.1"/>
    <property type="molecule type" value="Genomic_DNA"/>
</dbReference>
<dbReference type="GO" id="GO:0016757">
    <property type="term" value="F:glycosyltransferase activity"/>
    <property type="evidence" value="ECO:0007669"/>
    <property type="project" value="UniProtKB-KW"/>
</dbReference>
<dbReference type="InterPro" id="IPR029044">
    <property type="entry name" value="Nucleotide-diphossugar_trans"/>
</dbReference>
<keyword evidence="2" id="KW-0472">Membrane</keyword>
<dbReference type="Pfam" id="PF03407">
    <property type="entry name" value="Nucleotid_trans"/>
    <property type="match status" value="1"/>
</dbReference>
<dbReference type="PANTHER" id="PTHR46581:SF3">
    <property type="entry name" value="ARABINOSYLTRANSFERASE RRA3"/>
    <property type="match status" value="1"/>
</dbReference>
<keyword evidence="2" id="KW-0328">Glycosyltransferase</keyword>
<dbReference type="GO" id="GO:0080147">
    <property type="term" value="P:root hair cell development"/>
    <property type="evidence" value="ECO:0007669"/>
    <property type="project" value="InterPro"/>
</dbReference>
<feature type="domain" description="Nucleotide-diphospho-sugar transferase" evidence="4">
    <location>
        <begin position="188"/>
        <end position="407"/>
    </location>
</feature>
<name>A0AAN7JQK5_9MYRT</name>
<protein>
    <recommendedName>
        <fullName evidence="2">Glycosyltransferase</fullName>
        <ecNumber evidence="2">2.4.2.-</ecNumber>
    </recommendedName>
</protein>
<evidence type="ECO:0000259" key="4">
    <source>
        <dbReference type="Pfam" id="PF03407"/>
    </source>
</evidence>
<accession>A0AAN7JQK5</accession>
<dbReference type="PANTHER" id="PTHR46581">
    <property type="entry name" value="ARABINOSYLTRANSFERASE RRA3"/>
    <property type="match status" value="1"/>
</dbReference>
<evidence type="ECO:0000313" key="5">
    <source>
        <dbReference type="EMBL" id="KAK4751408.1"/>
    </source>
</evidence>
<dbReference type="GO" id="GO:0000139">
    <property type="term" value="C:Golgi membrane"/>
    <property type="evidence" value="ECO:0007669"/>
    <property type="project" value="UniProtKB-SubCell"/>
</dbReference>
<sequence>MAGRRDGLVLREKLQGSRRSRIAVAITVGILLGCALTLLYPGGLFSSDPPARLPHRPKSDLQIDSSSCESEERVNALKSDIASLSEKNVDLKKQVRELQEKLRMAEQGQDNAQKQFLVLGEQHKAGPFGTVKGLRTNPTVMPDESVNRRLAKLLEEVAIRNEIIVALANSNVKDMLEVWFTSIKKVGIPNYLVVALDNEIAELCQSNEVPMYKRDPDQDIDSIGKTGGNHAVSGLKFRILREFLQLGYSVLLSDVDIVYLQNPFDHLYRDSDVESMTDGHSNRTAYGYNDVFDEPGMGWARYAHTMRIWVYNSGFFYIRPTIPSIELLDRVAGRLSRETNSWDQAVFNEELFFPSHPGYEGLHAAKRTMDHYLFMNSKVLFKEVRKDADLSKLKPVIVHVNYHPDKLPRMKAVIEFYDNGKKDALQSFPDGSEW</sequence>
<keyword evidence="2" id="KW-0961">Cell wall biogenesis/degradation</keyword>
<dbReference type="InterPro" id="IPR005069">
    <property type="entry name" value="Nucl-diP-sugar_transferase"/>
</dbReference>
<dbReference type="GO" id="GO:0071555">
    <property type="term" value="P:cell wall organization"/>
    <property type="evidence" value="ECO:0007669"/>
    <property type="project" value="UniProtKB-KW"/>
</dbReference>
<dbReference type="Proteomes" id="UP001345219">
    <property type="component" value="Chromosome 4"/>
</dbReference>
<evidence type="ECO:0000313" key="6">
    <source>
        <dbReference type="Proteomes" id="UP001345219"/>
    </source>
</evidence>
<reference evidence="5 6" key="1">
    <citation type="journal article" date="2023" name="Hortic Res">
        <title>Pangenome of water caltrop reveals structural variations and asymmetric subgenome divergence after allopolyploidization.</title>
        <authorList>
            <person name="Zhang X."/>
            <person name="Chen Y."/>
            <person name="Wang L."/>
            <person name="Yuan Y."/>
            <person name="Fang M."/>
            <person name="Shi L."/>
            <person name="Lu R."/>
            <person name="Comes H.P."/>
            <person name="Ma Y."/>
            <person name="Chen Y."/>
            <person name="Huang G."/>
            <person name="Zhou Y."/>
            <person name="Zheng Z."/>
            <person name="Qiu Y."/>
        </authorList>
    </citation>
    <scope>NUCLEOTIDE SEQUENCE [LARGE SCALE GENOMIC DNA]</scope>
    <source>
        <tissue evidence="5">Roots</tissue>
    </source>
</reference>
<comment type="subcellular location">
    <subcellularLocation>
        <location evidence="2">Golgi apparatus membrane</location>
        <topology evidence="2">Single-pass type II membrane protein</topology>
    </subcellularLocation>
</comment>
<dbReference type="AlphaFoldDB" id="A0AAN7JQK5"/>
<keyword evidence="6" id="KW-1185">Reference proteome</keyword>
<keyword evidence="3" id="KW-0175">Coiled coil</keyword>
<keyword evidence="2" id="KW-0735">Signal-anchor</keyword>
<keyword evidence="2" id="KW-0812">Transmembrane</keyword>
<evidence type="ECO:0000256" key="1">
    <source>
        <dbReference type="ARBA" id="ARBA00007033"/>
    </source>
</evidence>
<organism evidence="5 6">
    <name type="scientific">Trapa incisa</name>
    <dbReference type="NCBI Taxonomy" id="236973"/>
    <lineage>
        <taxon>Eukaryota</taxon>
        <taxon>Viridiplantae</taxon>
        <taxon>Streptophyta</taxon>
        <taxon>Embryophyta</taxon>
        <taxon>Tracheophyta</taxon>
        <taxon>Spermatophyta</taxon>
        <taxon>Magnoliopsida</taxon>
        <taxon>eudicotyledons</taxon>
        <taxon>Gunneridae</taxon>
        <taxon>Pentapetalae</taxon>
        <taxon>rosids</taxon>
        <taxon>malvids</taxon>
        <taxon>Myrtales</taxon>
        <taxon>Lythraceae</taxon>
        <taxon>Trapa</taxon>
    </lineage>
</organism>
<dbReference type="PROSITE" id="PS51257">
    <property type="entry name" value="PROKAR_LIPOPROTEIN"/>
    <property type="match status" value="1"/>
</dbReference>
<comment type="similarity">
    <text evidence="1 2">Belongs to the glycosyltransferase 77 family.</text>
</comment>
<dbReference type="EC" id="2.4.2.-" evidence="2"/>
<keyword evidence="2" id="KW-1133">Transmembrane helix</keyword>
<keyword evidence="2" id="KW-0333">Golgi apparatus</keyword>
<gene>
    <name evidence="5" type="ORF">SAY87_004890</name>
</gene>
<dbReference type="SUPFAM" id="SSF53448">
    <property type="entry name" value="Nucleotide-diphospho-sugar transferases"/>
    <property type="match status" value="1"/>
</dbReference>
<comment type="caution">
    <text evidence="5">The sequence shown here is derived from an EMBL/GenBank/DDBJ whole genome shotgun (WGS) entry which is preliminary data.</text>
</comment>
<keyword evidence="2" id="KW-0808">Transferase</keyword>
<proteinExistence type="inferred from homology"/>
<feature type="coiled-coil region" evidence="3">
    <location>
        <begin position="74"/>
        <end position="115"/>
    </location>
</feature>
<evidence type="ECO:0000256" key="2">
    <source>
        <dbReference type="RuleBase" id="RU363055"/>
    </source>
</evidence>
<dbReference type="InterPro" id="IPR044290">
    <property type="entry name" value="RRA1/2/3"/>
</dbReference>
<evidence type="ECO:0000256" key="3">
    <source>
        <dbReference type="SAM" id="Coils"/>
    </source>
</evidence>